<dbReference type="Pfam" id="PF01315">
    <property type="entry name" value="Ald_Xan_dh_C"/>
    <property type="match status" value="1"/>
</dbReference>
<dbReference type="RefSeq" id="WP_209771131.1">
    <property type="nucleotide sequence ID" value="NZ_JAGINP010000029.1"/>
</dbReference>
<dbReference type="PANTHER" id="PTHR11908">
    <property type="entry name" value="XANTHINE DEHYDROGENASE"/>
    <property type="match status" value="1"/>
</dbReference>
<name>A0ABS4SUI7_9PROT</name>
<dbReference type="InterPro" id="IPR008274">
    <property type="entry name" value="AldOxase/xan_DH_MoCoBD1"/>
</dbReference>
<dbReference type="InterPro" id="IPR036856">
    <property type="entry name" value="Ald_Oxase/Xan_DH_a/b_sf"/>
</dbReference>
<evidence type="ECO:0000313" key="4">
    <source>
        <dbReference type="Proteomes" id="UP000781958"/>
    </source>
</evidence>
<protein>
    <submittedName>
        <fullName evidence="3">Xanthine dehydrogenase YagR molybdenum-binding subunit</fullName>
        <ecNumber evidence="3">1.17.1.4</ecNumber>
    </submittedName>
</protein>
<feature type="domain" description="Aldehyde oxidase/xanthine dehydrogenase a/b hammerhead" evidence="2">
    <location>
        <begin position="32"/>
        <end position="146"/>
    </location>
</feature>
<accession>A0ABS4SUI7</accession>
<dbReference type="SMART" id="SM01008">
    <property type="entry name" value="Ald_Xan_dh_C"/>
    <property type="match status" value="1"/>
</dbReference>
<dbReference type="GO" id="GO:0004854">
    <property type="term" value="F:xanthine dehydrogenase activity"/>
    <property type="evidence" value="ECO:0007669"/>
    <property type="project" value="UniProtKB-EC"/>
</dbReference>
<keyword evidence="3" id="KW-0560">Oxidoreductase</keyword>
<dbReference type="EC" id="1.17.1.4" evidence="3"/>
<dbReference type="Proteomes" id="UP000781958">
    <property type="component" value="Unassembled WGS sequence"/>
</dbReference>
<dbReference type="InterPro" id="IPR046867">
    <property type="entry name" value="AldOxase/xan_DH_MoCoBD2"/>
</dbReference>
<dbReference type="Gene3D" id="3.90.1170.50">
    <property type="entry name" value="Aldehyde oxidase/xanthine dehydrogenase, a/b hammerhead"/>
    <property type="match status" value="1"/>
</dbReference>
<dbReference type="PANTHER" id="PTHR11908:SF153">
    <property type="entry name" value="DEHYDROGENASE"/>
    <property type="match status" value="1"/>
</dbReference>
<organism evidence="3 4">
    <name type="scientific">Azospirillum rugosum</name>
    <dbReference type="NCBI Taxonomy" id="416170"/>
    <lineage>
        <taxon>Bacteria</taxon>
        <taxon>Pseudomonadati</taxon>
        <taxon>Pseudomonadota</taxon>
        <taxon>Alphaproteobacteria</taxon>
        <taxon>Rhodospirillales</taxon>
        <taxon>Azospirillaceae</taxon>
        <taxon>Azospirillum</taxon>
    </lineage>
</organism>
<reference evidence="3 4" key="1">
    <citation type="submission" date="2021-03" db="EMBL/GenBank/DDBJ databases">
        <title>Genomic Encyclopedia of Type Strains, Phase III (KMG-III): the genomes of soil and plant-associated and newly described type strains.</title>
        <authorList>
            <person name="Whitman W."/>
        </authorList>
    </citation>
    <scope>NUCLEOTIDE SEQUENCE [LARGE SCALE GENOMIC DNA]</scope>
    <source>
        <strain evidence="3 4">IMMIB AFH-6</strain>
    </source>
</reference>
<gene>
    <name evidence="3" type="ORF">J2851_006049</name>
</gene>
<keyword evidence="4" id="KW-1185">Reference proteome</keyword>
<feature type="region of interest" description="Disordered" evidence="1">
    <location>
        <begin position="149"/>
        <end position="178"/>
    </location>
</feature>
<evidence type="ECO:0000259" key="2">
    <source>
        <dbReference type="SMART" id="SM01008"/>
    </source>
</evidence>
<comment type="caution">
    <text evidence="3">The sequence shown here is derived from an EMBL/GenBank/DDBJ whole genome shotgun (WGS) entry which is preliminary data.</text>
</comment>
<proteinExistence type="predicted"/>
<dbReference type="Pfam" id="PF02738">
    <property type="entry name" value="MoCoBD_1"/>
    <property type="match status" value="1"/>
</dbReference>
<dbReference type="SUPFAM" id="SSF56003">
    <property type="entry name" value="Molybdenum cofactor-binding domain"/>
    <property type="match status" value="1"/>
</dbReference>
<dbReference type="InterPro" id="IPR037165">
    <property type="entry name" value="AldOxase/xan_DH_Mopterin-bd_sf"/>
</dbReference>
<dbReference type="Gene3D" id="3.30.365.10">
    <property type="entry name" value="Aldehyde oxidase/xanthine dehydrogenase, molybdopterin binding domain"/>
    <property type="match status" value="4"/>
</dbReference>
<dbReference type="SUPFAM" id="SSF54665">
    <property type="entry name" value="CO dehydrogenase molybdoprotein N-domain-like"/>
    <property type="match status" value="1"/>
</dbReference>
<dbReference type="InterPro" id="IPR016208">
    <property type="entry name" value="Ald_Oxase/xanthine_DH-like"/>
</dbReference>
<dbReference type="InterPro" id="IPR000674">
    <property type="entry name" value="Ald_Oxase/Xan_DH_a/b"/>
</dbReference>
<evidence type="ECO:0000313" key="3">
    <source>
        <dbReference type="EMBL" id="MBP2296233.1"/>
    </source>
</evidence>
<sequence length="762" mass="82035">MIAKPSIPDVLTEPGAHIGRPARRVDGRLKVTGGAKYAAEFSTPGLAHGYIVSSTIARGRITRIDASAALALPGVLHVFTHENRPSLAWFDRKWKDEDAPKGSPFRPLYDAEIIHSLQPVALVVADSFELARYAARLVEVEYEAAPHRTDLHAHRDDTYTPGKDKGGFEPPPKPRGDADKALAEAEMTVDLEFTQATEHHNPMEMHASTVVHHEDGTLTVYDKTQGAQNSHTWICNVFDLPKSGVRVLSPFVGGAFGSGLRPQHQLFMAVLAATQLKRSVRVELSRPQMFSFGHRPETIQRVALGASRDGTLTALIHEAVQESSQNENYVEVVVNWSGQQYKCDNVRLDYKLCRLDVHTPLDQRAPGAATGVPAIEIAMDELAHKLGMDPIELRLKNYTDVDPNTGNPFSSKELRACFAQGAERFGWAGRNPTPRSMRDGRQLIGWGMAAGVWDAMQGQAVAKAKLGIDGKLVVGSATADIGTGTYTVMTQIAADILGLPLDDVAFHLGDSSLPMAPIEGGSWTVSSVGSAVKAACDRVRDRLVGLAIKMDDGPLAGIGNEEVILADGHLAARADPSRRVSITAVMRAAGLLTIEEEARSIPYYLARSRHTLATHSAVFAEVRVDEDLGTVQVTRVVSAVAAGRIINPKTAASQIMGAVVWGIGMALEEETLTDHTLGRYVNHDIAEYHIPVNADVHDIDVIFVEEHDDLVNPLGAKGVGEIGIVGVPAAISNAIFHATGVRVRDLPITVDKILSGLAGGRG</sequence>
<evidence type="ECO:0000256" key="1">
    <source>
        <dbReference type="SAM" id="MobiDB-lite"/>
    </source>
</evidence>
<dbReference type="EMBL" id="JAGINP010000029">
    <property type="protein sequence ID" value="MBP2296233.1"/>
    <property type="molecule type" value="Genomic_DNA"/>
</dbReference>
<dbReference type="Pfam" id="PF20256">
    <property type="entry name" value="MoCoBD_2"/>
    <property type="match status" value="1"/>
</dbReference>